<dbReference type="Pfam" id="PF00005">
    <property type="entry name" value="ABC_tran"/>
    <property type="match status" value="1"/>
</dbReference>
<dbReference type="PROSITE" id="PS50893">
    <property type="entry name" value="ABC_TRANSPORTER_2"/>
    <property type="match status" value="1"/>
</dbReference>
<evidence type="ECO:0000256" key="7">
    <source>
        <dbReference type="ARBA" id="ARBA00023136"/>
    </source>
</evidence>
<comment type="similarity">
    <text evidence="2">Belongs to the ABC transporter superfamily.</text>
</comment>
<keyword evidence="3" id="KW-0813">Transport</keyword>
<dbReference type="AlphaFoldDB" id="A0A839N958"/>
<reference evidence="10 11" key="1">
    <citation type="submission" date="2020-08" db="EMBL/GenBank/DDBJ databases">
        <title>Sequencing the genomes of 1000 actinobacteria strains.</title>
        <authorList>
            <person name="Klenk H.-P."/>
        </authorList>
    </citation>
    <scope>NUCLEOTIDE SEQUENCE [LARGE SCALE GENOMIC DNA]</scope>
    <source>
        <strain evidence="10 11">DSM 105369</strain>
    </source>
</reference>
<evidence type="ECO:0000256" key="6">
    <source>
        <dbReference type="ARBA" id="ARBA00022840"/>
    </source>
</evidence>
<dbReference type="PANTHER" id="PTHR43297">
    <property type="entry name" value="OLIGOPEPTIDE TRANSPORT ATP-BINDING PROTEIN APPD"/>
    <property type="match status" value="1"/>
</dbReference>
<dbReference type="RefSeq" id="WP_183319571.1">
    <property type="nucleotide sequence ID" value="NZ_JACHVQ010000001.1"/>
</dbReference>
<dbReference type="CDD" id="cd03257">
    <property type="entry name" value="ABC_NikE_OppD_transporters"/>
    <property type="match status" value="1"/>
</dbReference>
<dbReference type="GO" id="GO:0005886">
    <property type="term" value="C:plasma membrane"/>
    <property type="evidence" value="ECO:0007669"/>
    <property type="project" value="UniProtKB-SubCell"/>
</dbReference>
<dbReference type="Gene3D" id="3.40.50.300">
    <property type="entry name" value="P-loop containing nucleotide triphosphate hydrolases"/>
    <property type="match status" value="1"/>
</dbReference>
<comment type="caution">
    <text evidence="10">The sequence shown here is derived from an EMBL/GenBank/DDBJ whole genome shotgun (WGS) entry which is preliminary data.</text>
</comment>
<dbReference type="InterPro" id="IPR027417">
    <property type="entry name" value="P-loop_NTPase"/>
</dbReference>
<dbReference type="InterPro" id="IPR003439">
    <property type="entry name" value="ABC_transporter-like_ATP-bd"/>
</dbReference>
<keyword evidence="4" id="KW-1003">Cell membrane</keyword>
<dbReference type="GO" id="GO:0016887">
    <property type="term" value="F:ATP hydrolysis activity"/>
    <property type="evidence" value="ECO:0007669"/>
    <property type="project" value="InterPro"/>
</dbReference>
<proteinExistence type="inferred from homology"/>
<organism evidence="10 11">
    <name type="scientific">Flexivirga oryzae</name>
    <dbReference type="NCBI Taxonomy" id="1794944"/>
    <lineage>
        <taxon>Bacteria</taxon>
        <taxon>Bacillati</taxon>
        <taxon>Actinomycetota</taxon>
        <taxon>Actinomycetes</taxon>
        <taxon>Micrococcales</taxon>
        <taxon>Dermacoccaceae</taxon>
        <taxon>Flexivirga</taxon>
    </lineage>
</organism>
<feature type="region of interest" description="Disordered" evidence="8">
    <location>
        <begin position="1"/>
        <end position="23"/>
    </location>
</feature>
<evidence type="ECO:0000256" key="4">
    <source>
        <dbReference type="ARBA" id="ARBA00022475"/>
    </source>
</evidence>
<gene>
    <name evidence="10" type="ORF">FHU39_001265</name>
</gene>
<dbReference type="GO" id="GO:0015833">
    <property type="term" value="P:peptide transport"/>
    <property type="evidence" value="ECO:0007669"/>
    <property type="project" value="InterPro"/>
</dbReference>
<dbReference type="InterPro" id="IPR013563">
    <property type="entry name" value="Oligopep_ABC_C"/>
</dbReference>
<keyword evidence="7" id="KW-0472">Membrane</keyword>
<dbReference type="InterPro" id="IPR050388">
    <property type="entry name" value="ABC_Ni/Peptide_Import"/>
</dbReference>
<sequence length="364" mass="39131">MTEILANPAGEPGTQRRPPLDPNAPVILSVEDLKVQFPTEDGLVNAVNGVSYEVKAGQTLAIVGESGSGKSVSSMAVMGLHDPKRSRISGSIKLDGDELVGASQSHFRKLRSETVAMIFQDPQSSLHPFKKVGAQIAEAYLAHHKVSKSVAAKRAVEMLDRVGVPNPARRAKQFPFEFSGGMRQRAMIALGLVNDPKLLIADEPTTALDVTVQAQILDLMNDLQREFGSAIIMITHDLAVVAEVADFVLVMYAGRSVEKGTAQEVLANPRMPYTWGLLSSVPSLTADIGSDLKPIPGNPPSMLHLPAGCAFEPRCPYSDRVPGDRCKTEMPEFLEVPGEPGRLTRCHLADPAAIFADEVAPNLE</sequence>
<evidence type="ECO:0000313" key="11">
    <source>
        <dbReference type="Proteomes" id="UP000559182"/>
    </source>
</evidence>
<dbReference type="PANTHER" id="PTHR43297:SF2">
    <property type="entry name" value="DIPEPTIDE TRANSPORT ATP-BINDING PROTEIN DPPD"/>
    <property type="match status" value="1"/>
</dbReference>
<keyword evidence="11" id="KW-1185">Reference proteome</keyword>
<keyword evidence="5" id="KW-0547">Nucleotide-binding</keyword>
<evidence type="ECO:0000256" key="3">
    <source>
        <dbReference type="ARBA" id="ARBA00022448"/>
    </source>
</evidence>
<dbReference type="NCBIfam" id="TIGR01727">
    <property type="entry name" value="oligo_HPY"/>
    <property type="match status" value="1"/>
</dbReference>
<dbReference type="GO" id="GO:0005524">
    <property type="term" value="F:ATP binding"/>
    <property type="evidence" value="ECO:0007669"/>
    <property type="project" value="UniProtKB-KW"/>
</dbReference>
<keyword evidence="6 10" id="KW-0067">ATP-binding</keyword>
<name>A0A839N958_9MICO</name>
<feature type="domain" description="ABC transporter" evidence="9">
    <location>
        <begin position="28"/>
        <end position="278"/>
    </location>
</feature>
<dbReference type="PROSITE" id="PS00211">
    <property type="entry name" value="ABC_TRANSPORTER_1"/>
    <property type="match status" value="1"/>
</dbReference>
<evidence type="ECO:0000256" key="2">
    <source>
        <dbReference type="ARBA" id="ARBA00005417"/>
    </source>
</evidence>
<dbReference type="InterPro" id="IPR017871">
    <property type="entry name" value="ABC_transporter-like_CS"/>
</dbReference>
<dbReference type="Pfam" id="PF08352">
    <property type="entry name" value="oligo_HPY"/>
    <property type="match status" value="1"/>
</dbReference>
<dbReference type="SUPFAM" id="SSF52540">
    <property type="entry name" value="P-loop containing nucleoside triphosphate hydrolases"/>
    <property type="match status" value="1"/>
</dbReference>
<dbReference type="Proteomes" id="UP000559182">
    <property type="component" value="Unassembled WGS sequence"/>
</dbReference>
<evidence type="ECO:0000256" key="8">
    <source>
        <dbReference type="SAM" id="MobiDB-lite"/>
    </source>
</evidence>
<protein>
    <submittedName>
        <fullName evidence="10">Peptide/nickel transport system ATP-binding protein</fullName>
    </submittedName>
</protein>
<comment type="subcellular location">
    <subcellularLocation>
        <location evidence="1">Cell membrane</location>
        <topology evidence="1">Peripheral membrane protein</topology>
    </subcellularLocation>
</comment>
<evidence type="ECO:0000256" key="1">
    <source>
        <dbReference type="ARBA" id="ARBA00004202"/>
    </source>
</evidence>
<dbReference type="SMART" id="SM00382">
    <property type="entry name" value="AAA"/>
    <property type="match status" value="1"/>
</dbReference>
<evidence type="ECO:0000259" key="9">
    <source>
        <dbReference type="PROSITE" id="PS50893"/>
    </source>
</evidence>
<accession>A0A839N958</accession>
<evidence type="ECO:0000313" key="10">
    <source>
        <dbReference type="EMBL" id="MBB2891281.1"/>
    </source>
</evidence>
<dbReference type="EMBL" id="JACHVQ010000001">
    <property type="protein sequence ID" value="MBB2891281.1"/>
    <property type="molecule type" value="Genomic_DNA"/>
</dbReference>
<dbReference type="FunFam" id="3.40.50.300:FF:000016">
    <property type="entry name" value="Oligopeptide ABC transporter ATP-binding component"/>
    <property type="match status" value="1"/>
</dbReference>
<evidence type="ECO:0000256" key="5">
    <source>
        <dbReference type="ARBA" id="ARBA00022741"/>
    </source>
</evidence>
<dbReference type="InterPro" id="IPR003593">
    <property type="entry name" value="AAA+_ATPase"/>
</dbReference>